<feature type="region of interest" description="Disordered" evidence="12">
    <location>
        <begin position="560"/>
        <end position="670"/>
    </location>
</feature>
<dbReference type="Gene3D" id="1.10.510.10">
    <property type="entry name" value="Transferase(Phosphotransferase) domain 1"/>
    <property type="match status" value="2"/>
</dbReference>
<dbReference type="PANTHER" id="PTHR24342">
    <property type="entry name" value="SERINE/THREONINE-PROTEIN KINASE 17"/>
    <property type="match status" value="1"/>
</dbReference>
<evidence type="ECO:0000256" key="1">
    <source>
        <dbReference type="ARBA" id="ARBA00004496"/>
    </source>
</evidence>
<dbReference type="GO" id="GO:0005634">
    <property type="term" value="C:nucleus"/>
    <property type="evidence" value="ECO:0007669"/>
    <property type="project" value="TreeGrafter"/>
</dbReference>
<dbReference type="InterPro" id="IPR008271">
    <property type="entry name" value="Ser/Thr_kinase_AS"/>
</dbReference>
<evidence type="ECO:0000256" key="3">
    <source>
        <dbReference type="ARBA" id="ARBA00022490"/>
    </source>
</evidence>
<dbReference type="PROSITE" id="PS50835">
    <property type="entry name" value="IG_LIKE"/>
    <property type="match status" value="2"/>
</dbReference>
<evidence type="ECO:0000256" key="7">
    <source>
        <dbReference type="ARBA" id="ARBA00022741"/>
    </source>
</evidence>
<proteinExistence type="inferred from homology"/>
<dbReference type="Pfam" id="PF00041">
    <property type="entry name" value="fn3"/>
    <property type="match status" value="1"/>
</dbReference>
<dbReference type="PANTHER" id="PTHR24342:SF20">
    <property type="entry name" value="MYOSIN LIGHT CHAIN KINASE, SMOOTH MUSCLE"/>
    <property type="match status" value="1"/>
</dbReference>
<dbReference type="PROSITE" id="PS50853">
    <property type="entry name" value="FN3"/>
    <property type="match status" value="1"/>
</dbReference>
<keyword evidence="8" id="KW-0418">Kinase</keyword>
<dbReference type="InterPro" id="IPR003961">
    <property type="entry name" value="FN3_dom"/>
</dbReference>
<dbReference type="InterPro" id="IPR000719">
    <property type="entry name" value="Prot_kinase_dom"/>
</dbReference>
<feature type="domain" description="Ig-like" evidence="14">
    <location>
        <begin position="1140"/>
        <end position="1231"/>
    </location>
</feature>
<feature type="compositionally biased region" description="Polar residues" evidence="12">
    <location>
        <begin position="637"/>
        <end position="667"/>
    </location>
</feature>
<dbReference type="InterPro" id="IPR003598">
    <property type="entry name" value="Ig_sub2"/>
</dbReference>
<dbReference type="SUPFAM" id="SSF56112">
    <property type="entry name" value="Protein kinase-like (PK-like)"/>
    <property type="match status" value="2"/>
</dbReference>
<evidence type="ECO:0000259" key="15">
    <source>
        <dbReference type="PROSITE" id="PS50853"/>
    </source>
</evidence>
<feature type="non-terminal residue" evidence="16">
    <location>
        <position position="1"/>
    </location>
</feature>
<dbReference type="FunFam" id="1.10.510.10:FF:000519">
    <property type="entry name" value="Obscurin, cytoskeletal calmodulin and titin-interacting RhoGEF"/>
    <property type="match status" value="1"/>
</dbReference>
<dbReference type="SMART" id="SM00220">
    <property type="entry name" value="S_TKc"/>
    <property type="match status" value="2"/>
</dbReference>
<evidence type="ECO:0000256" key="6">
    <source>
        <dbReference type="ARBA" id="ARBA00022737"/>
    </source>
</evidence>
<dbReference type="SMART" id="SM00409">
    <property type="entry name" value="IG"/>
    <property type="match status" value="2"/>
</dbReference>
<dbReference type="PROSITE" id="PS50011">
    <property type="entry name" value="PROTEIN_KINASE_DOM"/>
    <property type="match status" value="2"/>
</dbReference>
<keyword evidence="10" id="KW-0393">Immunoglobulin domain</keyword>
<dbReference type="GO" id="GO:0005524">
    <property type="term" value="F:ATP binding"/>
    <property type="evidence" value="ECO:0007669"/>
    <property type="project" value="UniProtKB-UniRule"/>
</dbReference>
<evidence type="ECO:0000259" key="14">
    <source>
        <dbReference type="PROSITE" id="PS50835"/>
    </source>
</evidence>
<dbReference type="SMART" id="SM00408">
    <property type="entry name" value="IGc2"/>
    <property type="match status" value="2"/>
</dbReference>
<feature type="region of interest" description="Disordered" evidence="12">
    <location>
        <begin position="849"/>
        <end position="881"/>
    </location>
</feature>
<dbReference type="InterPro" id="IPR013783">
    <property type="entry name" value="Ig-like_fold"/>
</dbReference>
<name>A0A8J7NPZ5_ATRSP</name>
<comment type="similarity">
    <text evidence="2">Belongs to the protein kinase superfamily. CAMK Ser/Thr protein kinase family.</text>
</comment>
<dbReference type="InterPro" id="IPR036179">
    <property type="entry name" value="Ig-like_dom_sf"/>
</dbReference>
<dbReference type="Proteomes" id="UP000736164">
    <property type="component" value="Unassembled WGS sequence"/>
</dbReference>
<evidence type="ECO:0000256" key="11">
    <source>
        <dbReference type="PROSITE-ProRule" id="PRU10141"/>
    </source>
</evidence>
<keyword evidence="5" id="KW-0808">Transferase</keyword>
<feature type="region of interest" description="Disordered" evidence="12">
    <location>
        <begin position="1095"/>
        <end position="1119"/>
    </location>
</feature>
<evidence type="ECO:0000313" key="17">
    <source>
        <dbReference type="Proteomes" id="UP000736164"/>
    </source>
</evidence>
<dbReference type="CDD" id="cd00063">
    <property type="entry name" value="FN3"/>
    <property type="match status" value="1"/>
</dbReference>
<dbReference type="GO" id="GO:0035556">
    <property type="term" value="P:intracellular signal transduction"/>
    <property type="evidence" value="ECO:0007669"/>
    <property type="project" value="TreeGrafter"/>
</dbReference>
<keyword evidence="3" id="KW-0963">Cytoplasm</keyword>
<feature type="domain" description="Protein kinase" evidence="13">
    <location>
        <begin position="249"/>
        <end position="502"/>
    </location>
</feature>
<keyword evidence="6" id="KW-0677">Repeat</keyword>
<dbReference type="InterPro" id="IPR007110">
    <property type="entry name" value="Ig-like_dom"/>
</dbReference>
<accession>A0A8J7NPZ5</accession>
<dbReference type="Gene3D" id="3.30.200.20">
    <property type="entry name" value="Phosphorylase Kinase, domain 1"/>
    <property type="match status" value="2"/>
</dbReference>
<dbReference type="Pfam" id="PF07679">
    <property type="entry name" value="I-set"/>
    <property type="match status" value="2"/>
</dbReference>
<protein>
    <submittedName>
        <fullName evidence="16">OBSCN protein</fullName>
    </submittedName>
</protein>
<dbReference type="EMBL" id="JAAWVO010026588">
    <property type="protein sequence ID" value="MBN3316030.1"/>
    <property type="molecule type" value="Genomic_DNA"/>
</dbReference>
<dbReference type="InterPro" id="IPR036116">
    <property type="entry name" value="FN3_sf"/>
</dbReference>
<dbReference type="SUPFAM" id="SSF48726">
    <property type="entry name" value="Immunoglobulin"/>
    <property type="match status" value="2"/>
</dbReference>
<reference evidence="16" key="1">
    <citation type="journal article" date="2021" name="Cell">
        <title>Tracing the genetic footprints of vertebrate landing in non-teleost ray-finned fishes.</title>
        <authorList>
            <person name="Bi X."/>
            <person name="Wang K."/>
            <person name="Yang L."/>
            <person name="Pan H."/>
            <person name="Jiang H."/>
            <person name="Wei Q."/>
            <person name="Fang M."/>
            <person name="Yu H."/>
            <person name="Zhu C."/>
            <person name="Cai Y."/>
            <person name="He Y."/>
            <person name="Gan X."/>
            <person name="Zeng H."/>
            <person name="Yu D."/>
            <person name="Zhu Y."/>
            <person name="Jiang H."/>
            <person name="Qiu Q."/>
            <person name="Yang H."/>
            <person name="Zhang Y.E."/>
            <person name="Wang W."/>
            <person name="Zhu M."/>
            <person name="He S."/>
            <person name="Zhang G."/>
        </authorList>
    </citation>
    <scope>NUCLEOTIDE SEQUENCE</scope>
    <source>
        <strain evidence="16">Allg_001</strain>
    </source>
</reference>
<feature type="compositionally biased region" description="Low complexity" evidence="12">
    <location>
        <begin position="567"/>
        <end position="577"/>
    </location>
</feature>
<feature type="domain" description="Fibronectin type-III" evidence="15">
    <location>
        <begin position="1236"/>
        <end position="1325"/>
    </location>
</feature>
<dbReference type="Pfam" id="PF00069">
    <property type="entry name" value="Pkinase"/>
    <property type="match status" value="2"/>
</dbReference>
<evidence type="ECO:0000259" key="13">
    <source>
        <dbReference type="PROSITE" id="PS50011"/>
    </source>
</evidence>
<dbReference type="InterPro" id="IPR013098">
    <property type="entry name" value="Ig_I-set"/>
</dbReference>
<feature type="domain" description="Ig-like" evidence="14">
    <location>
        <begin position="139"/>
        <end position="229"/>
    </location>
</feature>
<dbReference type="Gene3D" id="2.60.40.10">
    <property type="entry name" value="Immunoglobulins"/>
    <property type="match status" value="3"/>
</dbReference>
<dbReference type="FunFam" id="2.60.40.10:FF:000541">
    <property type="entry name" value="striated muscle preferentially expressed protein kinase"/>
    <property type="match status" value="1"/>
</dbReference>
<dbReference type="GO" id="GO:0043065">
    <property type="term" value="P:positive regulation of apoptotic process"/>
    <property type="evidence" value="ECO:0007669"/>
    <property type="project" value="TreeGrafter"/>
</dbReference>
<evidence type="ECO:0000256" key="8">
    <source>
        <dbReference type="ARBA" id="ARBA00022777"/>
    </source>
</evidence>
<gene>
    <name evidence="16" type="primary">Obscn_1</name>
    <name evidence="16" type="ORF">GTO95_0010488</name>
</gene>
<keyword evidence="17" id="KW-1185">Reference proteome</keyword>
<dbReference type="GO" id="GO:0005737">
    <property type="term" value="C:cytoplasm"/>
    <property type="evidence" value="ECO:0007669"/>
    <property type="project" value="UniProtKB-SubCell"/>
</dbReference>
<dbReference type="SMART" id="SM00060">
    <property type="entry name" value="FN3"/>
    <property type="match status" value="1"/>
</dbReference>
<sequence length="1659" mass="185367">MVKDSLYVSLEKASDGTQVAPEIPAADEAAVGDFLQRETKEMLPSGEEQALRSRYQACTSLPGQVERASHTDSTHDQDVGLDSMSRMRVKRWYEIEFSPTTFHKRTFITQGLESFSPYSHRDIEKELVNHIDNIENSPPYVQEIVEDLQVQSGDTATFSTVIVGHPAPAVTWYKDGVVLSSSERAELHQQGSRFSLTLVDTSSQDCGVYTCAASNPWGEVSCKAELIVAEGSERSKPERKKRRKLHSLYEVHEEIGRGSFAFVRRAKCKGSGESCAAKFIPLRSSNKAQALRERSVLSQLSHPRLACLLDSFYARRTLVLLTELCSTQTLLDHLLSKESVPEKEVQNYIHQVLEGIDYIHNTNILHLDIKPTNILMALSEKDKIKICDFGFAQEIDLSKPQYSRFGTPEFVAPEIACQAPVTKATDIWSVGVLSYLCLTGSCLFFGENDRATLKNIQDGRISWDDLDVTSRSPEAQDFLHRVLQLFAEMRPTAAECLRHDWFLGDQSTQEAELINTKKLKFFVSRSKWQCSLKSYGSVMVVRSIPELLEGPFQETSLAVPREQLGNSSSSPSSVSSSDYEDASCHRETDSMSTPEHLLPAKHRRHSENASDALPEVKKEEHSVLTPRKQILPDQGGVSKSTGSLSHEDSAGSSLSLDISENDATGSTCGRIPRDSLIKSTFYSSSSELSPLSARRMFLQGRKHMKRHERSRKHLMKAGLSSRLQEPLLEQFEESQNEGDDGGNQGRNLLYPPSVIAKSSSFDSGVRVSNPDISMKRRSRSLDEYHTGTPSSSEPIEARRDEGEDLASRVVCEDEIQIKLFDSHPEKGVKESTQDDAENTGSFADECTLKESHSERETVQQSELTTEDTVKAETPLSSADSKVESAMLQSVIKEENRTHFPQLHVAKAKSKMRTSTDPPVLALAAEPTTETPATETASVKASSRAYMETCGDDDNDLEPELQHLLEEVNMYENLNIAWRDTAFPVKSTSLVEVSHEKQSAEALTEQIHRPSSVPDSKHQPSKTGKYGILRFFRKHSSTDYPTSSSGQGSEMQTPEEKLGHSPSLYQQLQGTSNLSLAKKMRASISCLPAAIWGKHRKETDKREGGEEEPHPELGTATSGSLRRKSKLFSFKLHGLKKSREPVFLEELQDMSVSLGQSVTLSCRLSGYPPPDICWYKEGQWIKSSSHIWLSVMDKELHSLTIHAAREEDLGSYRCVASNVVGQASTSCTLIVSELPACPASPELTQVDGDGVLLVWKPVESIAPLTYNIQYRKDGEAWRLLAEGVMDSCYTIAALPRGSLYRFRVACVNRAGMGPYSDPSAATTIGTDQEDSHIPLIHTVRPREEGSELTAHPGSPFFPIHTTYTFLSEINRGRFSVIKQCREDLSGKLFATKVTPYKAEKRQCVLREYQLLKRLRHTNVVQLHAAFITPRYLVLIEELCIGRELLHHLAERQANSYSELHVREFLQQILSAAEYLHSCNVLHLDLKSENMLVTEHNLLKVVDFGSAQPYEAGKPLIVERIHELTECQAPEILGGQGVGPETDIWSVGVVAFIMLSADNPFYSDIHCERDRNIKKGKIQFGRCYPGLSEGALNFVKRTLHSKPWGRPSAAECLELPWLQGVPVSKRRSIVCFSTDKLQGYIRDRERKRAQLRTKLDLPIFQ</sequence>
<feature type="binding site" evidence="11">
    <location>
        <position position="278"/>
    </location>
    <ligand>
        <name>ATP</name>
        <dbReference type="ChEBI" id="CHEBI:30616"/>
    </ligand>
</feature>
<organism evidence="16 17">
    <name type="scientific">Atractosteus spatula</name>
    <name type="common">Alligator gar</name>
    <name type="synonym">Lepisosteus spatula</name>
    <dbReference type="NCBI Taxonomy" id="7917"/>
    <lineage>
        <taxon>Eukaryota</taxon>
        <taxon>Metazoa</taxon>
        <taxon>Chordata</taxon>
        <taxon>Craniata</taxon>
        <taxon>Vertebrata</taxon>
        <taxon>Euteleostomi</taxon>
        <taxon>Actinopterygii</taxon>
        <taxon>Neopterygii</taxon>
        <taxon>Holostei</taxon>
        <taxon>Semionotiformes</taxon>
        <taxon>Lepisosteidae</taxon>
        <taxon>Atractosteus</taxon>
    </lineage>
</organism>
<feature type="region of interest" description="Disordered" evidence="12">
    <location>
        <begin position="759"/>
        <end position="805"/>
    </location>
</feature>
<feature type="region of interest" description="Disordered" evidence="12">
    <location>
        <begin position="995"/>
        <end position="1022"/>
    </location>
</feature>
<comment type="subcellular location">
    <subcellularLocation>
        <location evidence="1">Cytoplasm</location>
    </subcellularLocation>
</comment>
<feature type="region of interest" description="Disordered" evidence="12">
    <location>
        <begin position="1036"/>
        <end position="1061"/>
    </location>
</feature>
<dbReference type="GO" id="GO:0004674">
    <property type="term" value="F:protein serine/threonine kinase activity"/>
    <property type="evidence" value="ECO:0007669"/>
    <property type="project" value="UniProtKB-KW"/>
</dbReference>
<dbReference type="InterPro" id="IPR011009">
    <property type="entry name" value="Kinase-like_dom_sf"/>
</dbReference>
<evidence type="ECO:0000256" key="12">
    <source>
        <dbReference type="SAM" id="MobiDB-lite"/>
    </source>
</evidence>
<dbReference type="InterPro" id="IPR017441">
    <property type="entry name" value="Protein_kinase_ATP_BS"/>
</dbReference>
<evidence type="ECO:0000256" key="5">
    <source>
        <dbReference type="ARBA" id="ARBA00022679"/>
    </source>
</evidence>
<evidence type="ECO:0000256" key="4">
    <source>
        <dbReference type="ARBA" id="ARBA00022527"/>
    </source>
</evidence>
<dbReference type="FunFam" id="2.60.40.10:FF:000425">
    <property type="entry name" value="Myosin light chain kinase"/>
    <property type="match status" value="1"/>
</dbReference>
<keyword evidence="7 11" id="KW-0547">Nucleotide-binding</keyword>
<feature type="non-terminal residue" evidence="16">
    <location>
        <position position="1659"/>
    </location>
</feature>
<feature type="compositionally biased region" description="Polar residues" evidence="12">
    <location>
        <begin position="1037"/>
        <end position="1051"/>
    </location>
</feature>
<evidence type="ECO:0000256" key="2">
    <source>
        <dbReference type="ARBA" id="ARBA00006692"/>
    </source>
</evidence>
<keyword evidence="9 11" id="KW-0067">ATP-binding</keyword>
<evidence type="ECO:0000256" key="10">
    <source>
        <dbReference type="ARBA" id="ARBA00023319"/>
    </source>
</evidence>
<dbReference type="PROSITE" id="PS00107">
    <property type="entry name" value="PROTEIN_KINASE_ATP"/>
    <property type="match status" value="1"/>
</dbReference>
<feature type="domain" description="Protein kinase" evidence="13">
    <location>
        <begin position="1362"/>
        <end position="1616"/>
    </location>
</feature>
<dbReference type="InterPro" id="IPR003599">
    <property type="entry name" value="Ig_sub"/>
</dbReference>
<comment type="caution">
    <text evidence="16">The sequence shown here is derived from an EMBL/GenBank/DDBJ whole genome shotgun (WGS) entry which is preliminary data.</text>
</comment>
<dbReference type="SUPFAM" id="SSF49265">
    <property type="entry name" value="Fibronectin type III"/>
    <property type="match status" value="1"/>
</dbReference>
<dbReference type="PROSITE" id="PS00108">
    <property type="entry name" value="PROTEIN_KINASE_ST"/>
    <property type="match status" value="2"/>
</dbReference>
<evidence type="ECO:0000256" key="9">
    <source>
        <dbReference type="ARBA" id="ARBA00022840"/>
    </source>
</evidence>
<feature type="compositionally biased region" description="Basic and acidic residues" evidence="12">
    <location>
        <begin position="1096"/>
        <end position="1110"/>
    </location>
</feature>
<evidence type="ECO:0000313" key="16">
    <source>
        <dbReference type="EMBL" id="MBN3316030.1"/>
    </source>
</evidence>
<keyword evidence="4" id="KW-0723">Serine/threonine-protein kinase</keyword>